<dbReference type="PANTHER" id="PTHR37848">
    <property type="entry name" value="EXPRESSED PROTEIN"/>
    <property type="match status" value="1"/>
</dbReference>
<evidence type="ECO:0000313" key="3">
    <source>
        <dbReference type="Proteomes" id="UP001642405"/>
    </source>
</evidence>
<gene>
    <name evidence="2" type="ORF">SCUCBS95973_006426</name>
</gene>
<proteinExistence type="predicted"/>
<comment type="caution">
    <text evidence="2">The sequence shown here is derived from an EMBL/GenBank/DDBJ whole genome shotgun (WGS) entry which is preliminary data.</text>
</comment>
<evidence type="ECO:0000313" key="2">
    <source>
        <dbReference type="EMBL" id="CAK7227096.1"/>
    </source>
</evidence>
<protein>
    <submittedName>
        <fullName evidence="2">Uncharacterized protein</fullName>
    </submittedName>
</protein>
<sequence>MASSNSAAGEKARVEEHYSKMDAAAREGGSMDSSRVRSESLIGVESDTEDEHPSRAGPAGPAAAGPAANHAEDEHAPPLYSGPASPAHEAALERQPGTAANAAAVAAQKKAFPRYPGLPHIDYRLYSPPLFELSLDKTAIKSMAPYLSATASALANLVRTQATIPPKPLIHIQGNRGSKVDFSVKVNLMPLLISEDPRRRMNYVRCVGRGELALRGGTSKKPSALPEVESSDAGSAIDAWCRRFVEDQASVKSFVFERQVANMDIGWLEGQIRSLVATTGYKGVVTVTFPVTHARVIVQSPDKVNKFFTSVATLFTGKSTYEVVKAVWPFATHKSGDPGRKFAVQSEEMWWKEWRDPVRYAISTKRSGWVTNEDKLEALMEGVGSNIAVVEWGSEYS</sequence>
<feature type="compositionally biased region" description="Basic and acidic residues" evidence="1">
    <location>
        <begin position="10"/>
        <end position="25"/>
    </location>
</feature>
<dbReference type="PANTHER" id="PTHR37848:SF1">
    <property type="entry name" value="SUN DOMAIN-CONTAINING PROTEIN"/>
    <property type="match status" value="1"/>
</dbReference>
<organism evidence="2 3">
    <name type="scientific">Sporothrix curviconia</name>
    <dbReference type="NCBI Taxonomy" id="1260050"/>
    <lineage>
        <taxon>Eukaryota</taxon>
        <taxon>Fungi</taxon>
        <taxon>Dikarya</taxon>
        <taxon>Ascomycota</taxon>
        <taxon>Pezizomycotina</taxon>
        <taxon>Sordariomycetes</taxon>
        <taxon>Sordariomycetidae</taxon>
        <taxon>Ophiostomatales</taxon>
        <taxon>Ophiostomataceae</taxon>
        <taxon>Sporothrix</taxon>
    </lineage>
</organism>
<feature type="region of interest" description="Disordered" evidence="1">
    <location>
        <begin position="1"/>
        <end position="98"/>
    </location>
</feature>
<dbReference type="Proteomes" id="UP001642405">
    <property type="component" value="Unassembled WGS sequence"/>
</dbReference>
<name>A0ABP0C5F4_9PEZI</name>
<accession>A0ABP0C5F4</accession>
<feature type="compositionally biased region" description="Low complexity" evidence="1">
    <location>
        <begin position="56"/>
        <end position="68"/>
    </location>
</feature>
<reference evidence="2 3" key="1">
    <citation type="submission" date="2024-01" db="EMBL/GenBank/DDBJ databases">
        <authorList>
            <person name="Allen C."/>
            <person name="Tagirdzhanova G."/>
        </authorList>
    </citation>
    <scope>NUCLEOTIDE SEQUENCE [LARGE SCALE GENOMIC DNA]</scope>
</reference>
<dbReference type="EMBL" id="CAWUHB010000038">
    <property type="protein sequence ID" value="CAK7227096.1"/>
    <property type="molecule type" value="Genomic_DNA"/>
</dbReference>
<keyword evidence="3" id="KW-1185">Reference proteome</keyword>
<evidence type="ECO:0000256" key="1">
    <source>
        <dbReference type="SAM" id="MobiDB-lite"/>
    </source>
</evidence>